<evidence type="ECO:0000256" key="1">
    <source>
        <dbReference type="ARBA" id="ARBA00022737"/>
    </source>
</evidence>
<dbReference type="Pfam" id="PF01535">
    <property type="entry name" value="PPR"/>
    <property type="match status" value="8"/>
</dbReference>
<organism evidence="3">
    <name type="scientific">Apostasia odorata</name>
    <dbReference type="NCBI Taxonomy" id="280455"/>
    <lineage>
        <taxon>Eukaryota</taxon>
        <taxon>Viridiplantae</taxon>
        <taxon>Streptophyta</taxon>
        <taxon>Embryophyta</taxon>
        <taxon>Tracheophyta</taxon>
        <taxon>Spermatophyta</taxon>
        <taxon>Magnoliopsida</taxon>
        <taxon>Liliopsida</taxon>
        <taxon>Asparagales</taxon>
        <taxon>Orchidaceae</taxon>
        <taxon>Apostasioideae</taxon>
        <taxon>Apostasia</taxon>
    </lineage>
</organism>
<dbReference type="SUPFAM" id="SSF48452">
    <property type="entry name" value="TPR-like"/>
    <property type="match status" value="1"/>
</dbReference>
<evidence type="ECO:0000313" key="3">
    <source>
        <dbReference type="EMBL" id="AQX44125.1"/>
    </source>
</evidence>
<dbReference type="InterPro" id="IPR046849">
    <property type="entry name" value="E2_motif"/>
</dbReference>
<reference evidence="3" key="1">
    <citation type="submission" date="2016-04" db="EMBL/GenBank/DDBJ databases">
        <authorList>
            <person name="Evans L.H."/>
            <person name="Alamgir A."/>
            <person name="Owens N."/>
            <person name="Weber N.D."/>
            <person name="Virtaneva K."/>
            <person name="Barbian K."/>
            <person name="Babar A."/>
            <person name="Rosenke K."/>
        </authorList>
    </citation>
    <scope>NUCLEOTIDE SEQUENCE</scope>
</reference>
<sequence length="629" mass="69921">MLSLASSCLPADPSSLLNSLPKCRTLRQADQLHARFLTAGLLRHRAAAAAVVIRLCASPEPPLRLLARRILLSSISVENPFLWNAIIKSSADPRVAMLSFALMLAAGVPADLFSFSLVLKACSQGPSLLVGVQVHAVVLKANLAAELYIQNCLIGFYAKCGLCELARRVFDRMPHRDSISWNSLIDGYAKNGRMDAANDLFSRMGDEHRNLVAWNSMISGFAATNDGIGEARKLFDEMPERDSVSWNSMIDGYVKLGMISDATALFTIMPEKDVISWSNLIAGYMDAGEVHIAQRLFDEMPERDLITWNIMIAGYVKNGCFPAALHLFYQMRTQGNLAPDVTTLSTALSAIAELGRVRDGIALHEYIGRNSFPLNGKLGVGLIDMYAKSGHLREALRVFETSGNTIDHWNAIIGGLAIHGHGKLALQLFHAIERLPFKPDDITFIGVLNACSHAGLVDKGLSYFESMRKDYQLEPKLQHYGCMVDMLGRAGRLEDAWKTIEEMPMRENDVIWRSLLSACKKHGDVLMGQKVEVAITRRGFWDSSSFVLLSNIYAGSGMWEDVRRVRKIIREREMRKIPGCSWIELGGAVHEFVVGDSSHPMTREIYSLLELVSFQVIYNTAFDEIMCFQ</sequence>
<feature type="repeat" description="PPR" evidence="2">
    <location>
        <begin position="242"/>
        <end position="276"/>
    </location>
</feature>
<dbReference type="GO" id="GO:0003723">
    <property type="term" value="F:RNA binding"/>
    <property type="evidence" value="ECO:0007669"/>
    <property type="project" value="InterPro"/>
</dbReference>
<dbReference type="AlphaFoldDB" id="A0A1S6YFS9"/>
<dbReference type="FunFam" id="1.25.40.10:FF:000184">
    <property type="entry name" value="Pentatricopeptide repeat-containing protein, chloroplastic"/>
    <property type="match status" value="1"/>
</dbReference>
<dbReference type="Pfam" id="PF20430">
    <property type="entry name" value="Eplus_motif"/>
    <property type="match status" value="1"/>
</dbReference>
<dbReference type="InterPro" id="IPR002885">
    <property type="entry name" value="PPR_rpt"/>
</dbReference>
<dbReference type="PROSITE" id="PS51375">
    <property type="entry name" value="PPR"/>
    <property type="match status" value="3"/>
</dbReference>
<dbReference type="EMBL" id="KX156855">
    <property type="protein sequence ID" value="AQX44125.1"/>
    <property type="molecule type" value="mRNA"/>
</dbReference>
<dbReference type="InterPro" id="IPR046848">
    <property type="entry name" value="E_motif"/>
</dbReference>
<dbReference type="Gene3D" id="1.25.40.10">
    <property type="entry name" value="Tetratricopeptide repeat domain"/>
    <property type="match status" value="4"/>
</dbReference>
<dbReference type="PANTHER" id="PTHR47926:SF456">
    <property type="entry name" value="PENTATRICOPEPTIDE REPEAT-CONTAINING PROTEIN ELI1, CHLOROPLASTIC"/>
    <property type="match status" value="1"/>
</dbReference>
<reference evidence="3" key="2">
    <citation type="journal article" date="2017" name="Plant J.">
        <title>Concomitant loss of NDH complex-related genes within chloroplast and nuclear genomes in some orchids.</title>
        <authorList>
            <person name="Lin C.S."/>
            <person name="Chen J.J."/>
            <person name="Chiu C.C."/>
            <person name="Hsiao H.C."/>
            <person name="Yang C.J."/>
            <person name="Jin X.H."/>
            <person name="Leebens-Mack J."/>
            <person name="dePamphilis C.W."/>
            <person name="Huang Y.T."/>
            <person name="Yang L.H."/>
            <person name="Chang W.J."/>
            <person name="Kui L."/>
            <person name="Wong G.K."/>
            <person name="Hu J.M."/>
            <person name="Wang W."/>
            <person name="Shih M.C."/>
        </authorList>
    </citation>
    <scope>NUCLEOTIDE SEQUENCE</scope>
</reference>
<protein>
    <recommendedName>
        <fullName evidence="4">Chlororespiratory reduction 4</fullName>
    </recommendedName>
</protein>
<accession>A0A1S6YFS9</accession>
<feature type="repeat" description="PPR" evidence="2">
    <location>
        <begin position="304"/>
        <end position="338"/>
    </location>
</feature>
<dbReference type="PANTHER" id="PTHR47926">
    <property type="entry name" value="PENTATRICOPEPTIDE REPEAT-CONTAINING PROTEIN"/>
    <property type="match status" value="1"/>
</dbReference>
<keyword evidence="1" id="KW-0677">Repeat</keyword>
<dbReference type="Pfam" id="PF13041">
    <property type="entry name" value="PPR_2"/>
    <property type="match status" value="1"/>
</dbReference>
<evidence type="ECO:0008006" key="4">
    <source>
        <dbReference type="Google" id="ProtNLM"/>
    </source>
</evidence>
<name>A0A1S6YFS9_9ASPA</name>
<dbReference type="NCBIfam" id="TIGR00756">
    <property type="entry name" value="PPR"/>
    <property type="match status" value="6"/>
</dbReference>
<feature type="repeat" description="PPR" evidence="2">
    <location>
        <begin position="177"/>
        <end position="211"/>
    </location>
</feature>
<proteinExistence type="evidence at transcript level"/>
<evidence type="ECO:0000256" key="2">
    <source>
        <dbReference type="PROSITE-ProRule" id="PRU00708"/>
    </source>
</evidence>
<dbReference type="InterPro" id="IPR046960">
    <property type="entry name" value="PPR_At4g14850-like_plant"/>
</dbReference>
<dbReference type="Pfam" id="PF20431">
    <property type="entry name" value="E_motif"/>
    <property type="match status" value="1"/>
</dbReference>
<dbReference type="GO" id="GO:0009451">
    <property type="term" value="P:RNA modification"/>
    <property type="evidence" value="ECO:0007669"/>
    <property type="project" value="InterPro"/>
</dbReference>
<dbReference type="InterPro" id="IPR011990">
    <property type="entry name" value="TPR-like_helical_dom_sf"/>
</dbReference>